<dbReference type="SUPFAM" id="SSF47384">
    <property type="entry name" value="Homodimeric domain of signal transducing histidine kinase"/>
    <property type="match status" value="1"/>
</dbReference>
<feature type="domain" description="Histidine kinase" evidence="5">
    <location>
        <begin position="198"/>
        <end position="408"/>
    </location>
</feature>
<dbReference type="Gene3D" id="3.30.450.270">
    <property type="match status" value="1"/>
</dbReference>
<gene>
    <name evidence="6" type="ORF">ENH64_18220</name>
</gene>
<dbReference type="GO" id="GO:0009584">
    <property type="term" value="P:detection of visible light"/>
    <property type="evidence" value="ECO:0007669"/>
    <property type="project" value="InterPro"/>
</dbReference>
<dbReference type="InterPro" id="IPR013515">
    <property type="entry name" value="Phytochrome_cen-reg"/>
</dbReference>
<evidence type="ECO:0000256" key="1">
    <source>
        <dbReference type="ARBA" id="ARBA00000085"/>
    </source>
</evidence>
<evidence type="ECO:0000256" key="3">
    <source>
        <dbReference type="ARBA" id="ARBA00022679"/>
    </source>
</evidence>
<organism evidence="6">
    <name type="scientific">Halopseudomonas xinjiangensis</name>
    <dbReference type="NCBI Taxonomy" id="487184"/>
    <lineage>
        <taxon>Bacteria</taxon>
        <taxon>Pseudomonadati</taxon>
        <taxon>Pseudomonadota</taxon>
        <taxon>Gammaproteobacteria</taxon>
        <taxon>Pseudomonadales</taxon>
        <taxon>Pseudomonadaceae</taxon>
        <taxon>Halopseudomonas</taxon>
    </lineage>
</organism>
<dbReference type="InterPro" id="IPR036890">
    <property type="entry name" value="HATPase_C_sf"/>
</dbReference>
<dbReference type="Pfam" id="PF00512">
    <property type="entry name" value="HisKA"/>
    <property type="match status" value="1"/>
</dbReference>
<dbReference type="Proteomes" id="UP000885703">
    <property type="component" value="Unassembled WGS sequence"/>
</dbReference>
<dbReference type="InterPro" id="IPR003594">
    <property type="entry name" value="HATPase_dom"/>
</dbReference>
<dbReference type="InterPro" id="IPR043150">
    <property type="entry name" value="Phytochrome_PHY_sf"/>
</dbReference>
<dbReference type="Pfam" id="PF02518">
    <property type="entry name" value="HATPase_c"/>
    <property type="match status" value="1"/>
</dbReference>
<dbReference type="PANTHER" id="PTHR42878">
    <property type="entry name" value="TWO-COMPONENT HISTIDINE KINASE"/>
    <property type="match status" value="1"/>
</dbReference>
<keyword evidence="4" id="KW-0418">Kinase</keyword>
<dbReference type="EC" id="2.7.13.3" evidence="2"/>
<dbReference type="Pfam" id="PF00360">
    <property type="entry name" value="PHY"/>
    <property type="match status" value="1"/>
</dbReference>
<evidence type="ECO:0000259" key="5">
    <source>
        <dbReference type="PROSITE" id="PS50109"/>
    </source>
</evidence>
<dbReference type="SMART" id="SM00387">
    <property type="entry name" value="HATPase_c"/>
    <property type="match status" value="1"/>
</dbReference>
<comment type="caution">
    <text evidence="6">The sequence shown here is derived from an EMBL/GenBank/DDBJ whole genome shotgun (WGS) entry which is preliminary data.</text>
</comment>
<name>A0A7V1FU73_9GAMM</name>
<reference evidence="6" key="1">
    <citation type="journal article" date="2020" name="mSystems">
        <title>Genome- and Community-Level Interaction Insights into Carbon Utilization and Element Cycling Functions of Hydrothermarchaeota in Hydrothermal Sediment.</title>
        <authorList>
            <person name="Zhou Z."/>
            <person name="Liu Y."/>
            <person name="Xu W."/>
            <person name="Pan J."/>
            <person name="Luo Z.H."/>
            <person name="Li M."/>
        </authorList>
    </citation>
    <scope>NUCLEOTIDE SEQUENCE [LARGE SCALE GENOMIC DNA]</scope>
    <source>
        <strain evidence="6">HyVt-324</strain>
    </source>
</reference>
<dbReference type="GO" id="GO:0000156">
    <property type="term" value="F:phosphorelay response regulator activity"/>
    <property type="evidence" value="ECO:0007669"/>
    <property type="project" value="TreeGrafter"/>
</dbReference>
<comment type="catalytic activity">
    <reaction evidence="1">
        <text>ATP + protein L-histidine = ADP + protein N-phospho-L-histidine.</text>
        <dbReference type="EC" id="2.7.13.3"/>
    </reaction>
</comment>
<dbReference type="SUPFAM" id="SSF55874">
    <property type="entry name" value="ATPase domain of HSP90 chaperone/DNA topoisomerase II/histidine kinase"/>
    <property type="match status" value="1"/>
</dbReference>
<dbReference type="InterPro" id="IPR050351">
    <property type="entry name" value="BphY/WalK/GraS-like"/>
</dbReference>
<dbReference type="GO" id="GO:0006355">
    <property type="term" value="P:regulation of DNA-templated transcription"/>
    <property type="evidence" value="ECO:0007669"/>
    <property type="project" value="InterPro"/>
</dbReference>
<dbReference type="GO" id="GO:0000155">
    <property type="term" value="F:phosphorelay sensor kinase activity"/>
    <property type="evidence" value="ECO:0007669"/>
    <property type="project" value="InterPro"/>
</dbReference>
<dbReference type="Gene3D" id="3.30.565.10">
    <property type="entry name" value="Histidine kinase-like ATPase, C-terminal domain"/>
    <property type="match status" value="1"/>
</dbReference>
<evidence type="ECO:0000256" key="2">
    <source>
        <dbReference type="ARBA" id="ARBA00012438"/>
    </source>
</evidence>
<accession>A0A7V1FU73</accession>
<dbReference type="PANTHER" id="PTHR42878:SF15">
    <property type="entry name" value="BACTERIOPHYTOCHROME"/>
    <property type="match status" value="1"/>
</dbReference>
<evidence type="ECO:0000313" key="6">
    <source>
        <dbReference type="EMBL" id="HDZ58382.1"/>
    </source>
</evidence>
<dbReference type="InterPro" id="IPR005467">
    <property type="entry name" value="His_kinase_dom"/>
</dbReference>
<dbReference type="InterPro" id="IPR036097">
    <property type="entry name" value="HisK_dim/P_sf"/>
</dbReference>
<dbReference type="InterPro" id="IPR003661">
    <property type="entry name" value="HisK_dim/P_dom"/>
</dbReference>
<dbReference type="SUPFAM" id="SSF55781">
    <property type="entry name" value="GAF domain-like"/>
    <property type="match status" value="1"/>
</dbReference>
<dbReference type="EMBL" id="DRFO01000043">
    <property type="protein sequence ID" value="HDZ58382.1"/>
    <property type="molecule type" value="Genomic_DNA"/>
</dbReference>
<dbReference type="GO" id="GO:0007234">
    <property type="term" value="P:osmosensory signaling via phosphorelay pathway"/>
    <property type="evidence" value="ECO:0007669"/>
    <property type="project" value="TreeGrafter"/>
</dbReference>
<proteinExistence type="predicted"/>
<protein>
    <recommendedName>
        <fullName evidence="2">histidine kinase</fullName>
        <ecNumber evidence="2">2.7.13.3</ecNumber>
    </recommendedName>
</protein>
<evidence type="ECO:0000256" key="4">
    <source>
        <dbReference type="ARBA" id="ARBA00022777"/>
    </source>
</evidence>
<dbReference type="AlphaFoldDB" id="A0A7V1FU73"/>
<dbReference type="GO" id="GO:0030295">
    <property type="term" value="F:protein kinase activator activity"/>
    <property type="evidence" value="ECO:0007669"/>
    <property type="project" value="TreeGrafter"/>
</dbReference>
<sequence>MIMQPLRQALDFQFHLVSEALMKRLKQATNFTSLAVERVGEQTQPAYRTLMTQLRNSQDLFSALTGQTITIASLLQCDGALMILDGQSASLGIANDSLTESLAEDLQHQIEQGMYFTNQWRHAKAGQGAPHAVLAVRFNTEACGWIAWFRRNTTGRGHTQPWRERDIYLAEQLRTDLLDHCLARATQQSRVQHRLITQFTHSLCNPLQSISMSASLLQAENERNTNLQRNIISSSAKMEKMIDQVREANRLGAGEAIGLSLRDTNVSSIVEQALAGMRKLHLQTIFKSDIARHAHAVIDPEQYAKGLGILLTNAVQHRTSDTPVSISLHRVGSDLCLDIRNQAPSLSADQLTGLFEPASATRAPGSSNGGLGIGLYIASAIAQAHQGSLNVHQDVDGIVFSFRIPSSPNSDS</sequence>
<dbReference type="PROSITE" id="PS50109">
    <property type="entry name" value="HIS_KIN"/>
    <property type="match status" value="1"/>
</dbReference>
<keyword evidence="3" id="KW-0808">Transferase</keyword>